<dbReference type="Gene3D" id="3.30.70.330">
    <property type="match status" value="1"/>
</dbReference>
<sequence length="213" mass="25277">MSDEENKESPPPSKETNPSDGEETNKNSEPSSISLHVGNLKYETTEETLKNVFGEIGPVVRVELIKKDDGSSKGYAFVDMENKKDADDAIEKLNKTDLEGRIITVAFKKTREELQNDRIRNRRSAPFYDRSPGGRRGRSYYRDDRDDRYDDYHRRYRDSRRSSRDHYHDYDRDRDRRRGSRRSFDYDYDSFSRRSRSRSRSPRSSRRNYSDSD</sequence>
<accession>A0ABR2GUK9</accession>
<dbReference type="SUPFAM" id="SSF54928">
    <property type="entry name" value="RNA-binding domain, RBD"/>
    <property type="match status" value="1"/>
</dbReference>
<evidence type="ECO:0000256" key="1">
    <source>
        <dbReference type="PROSITE-ProRule" id="PRU00176"/>
    </source>
</evidence>
<dbReference type="CDD" id="cd00590">
    <property type="entry name" value="RRM_SF"/>
    <property type="match status" value="1"/>
</dbReference>
<feature type="compositionally biased region" description="Basic and acidic residues" evidence="2">
    <location>
        <begin position="158"/>
        <end position="176"/>
    </location>
</feature>
<evidence type="ECO:0000313" key="4">
    <source>
        <dbReference type="EMBL" id="KAK8837629.1"/>
    </source>
</evidence>
<name>A0ABR2GUK9_9EUKA</name>
<dbReference type="InterPro" id="IPR050441">
    <property type="entry name" value="RBM"/>
</dbReference>
<feature type="region of interest" description="Disordered" evidence="2">
    <location>
        <begin position="1"/>
        <end position="39"/>
    </location>
</feature>
<dbReference type="PANTHER" id="PTHR48034">
    <property type="entry name" value="TRANSFORMER-2 SEX-DETERMINING PROTEIN-RELATED"/>
    <property type="match status" value="1"/>
</dbReference>
<gene>
    <name evidence="4" type="ORF">M9Y10_036161</name>
</gene>
<proteinExistence type="predicted"/>
<evidence type="ECO:0000313" key="5">
    <source>
        <dbReference type="Proteomes" id="UP001470230"/>
    </source>
</evidence>
<evidence type="ECO:0000256" key="2">
    <source>
        <dbReference type="SAM" id="MobiDB-lite"/>
    </source>
</evidence>
<protein>
    <recommendedName>
        <fullName evidence="3">RRM domain-containing protein</fullName>
    </recommendedName>
</protein>
<dbReference type="InterPro" id="IPR035979">
    <property type="entry name" value="RBD_domain_sf"/>
</dbReference>
<comment type="caution">
    <text evidence="4">The sequence shown here is derived from an EMBL/GenBank/DDBJ whole genome shotgun (WGS) entry which is preliminary data.</text>
</comment>
<feature type="domain" description="RRM" evidence="3">
    <location>
        <begin position="33"/>
        <end position="110"/>
    </location>
</feature>
<feature type="compositionally biased region" description="Basic residues" evidence="2">
    <location>
        <begin position="193"/>
        <end position="206"/>
    </location>
</feature>
<dbReference type="EMBL" id="JAPFFF010000058">
    <property type="protein sequence ID" value="KAK8837629.1"/>
    <property type="molecule type" value="Genomic_DNA"/>
</dbReference>
<dbReference type="SMART" id="SM00360">
    <property type="entry name" value="RRM"/>
    <property type="match status" value="1"/>
</dbReference>
<feature type="region of interest" description="Disordered" evidence="2">
    <location>
        <begin position="117"/>
        <end position="146"/>
    </location>
</feature>
<organism evidence="4 5">
    <name type="scientific">Tritrichomonas musculus</name>
    <dbReference type="NCBI Taxonomy" id="1915356"/>
    <lineage>
        <taxon>Eukaryota</taxon>
        <taxon>Metamonada</taxon>
        <taxon>Parabasalia</taxon>
        <taxon>Tritrichomonadida</taxon>
        <taxon>Tritrichomonadidae</taxon>
        <taxon>Tritrichomonas</taxon>
    </lineage>
</organism>
<dbReference type="Proteomes" id="UP001470230">
    <property type="component" value="Unassembled WGS sequence"/>
</dbReference>
<dbReference type="Pfam" id="PF00076">
    <property type="entry name" value="RRM_1"/>
    <property type="match status" value="1"/>
</dbReference>
<dbReference type="InterPro" id="IPR000504">
    <property type="entry name" value="RRM_dom"/>
</dbReference>
<evidence type="ECO:0000259" key="3">
    <source>
        <dbReference type="PROSITE" id="PS50102"/>
    </source>
</evidence>
<dbReference type="PROSITE" id="PS50102">
    <property type="entry name" value="RRM"/>
    <property type="match status" value="1"/>
</dbReference>
<feature type="region of interest" description="Disordered" evidence="2">
    <location>
        <begin position="158"/>
        <end position="213"/>
    </location>
</feature>
<keyword evidence="1" id="KW-0694">RNA-binding</keyword>
<keyword evidence="5" id="KW-1185">Reference proteome</keyword>
<dbReference type="InterPro" id="IPR012677">
    <property type="entry name" value="Nucleotide-bd_a/b_plait_sf"/>
</dbReference>
<reference evidence="4 5" key="1">
    <citation type="submission" date="2024-04" db="EMBL/GenBank/DDBJ databases">
        <title>Tritrichomonas musculus Genome.</title>
        <authorList>
            <person name="Alves-Ferreira E."/>
            <person name="Grigg M."/>
            <person name="Lorenzi H."/>
            <person name="Galac M."/>
        </authorList>
    </citation>
    <scope>NUCLEOTIDE SEQUENCE [LARGE SCALE GENOMIC DNA]</scope>
    <source>
        <strain evidence="4 5">EAF2021</strain>
    </source>
</reference>